<feature type="transmembrane region" description="Helical" evidence="1">
    <location>
        <begin position="115"/>
        <end position="136"/>
    </location>
</feature>
<organism evidence="2 3">
    <name type="scientific">Tautonia sociabilis</name>
    <dbReference type="NCBI Taxonomy" id="2080755"/>
    <lineage>
        <taxon>Bacteria</taxon>
        <taxon>Pseudomonadati</taxon>
        <taxon>Planctomycetota</taxon>
        <taxon>Planctomycetia</taxon>
        <taxon>Isosphaerales</taxon>
        <taxon>Isosphaeraceae</taxon>
        <taxon>Tautonia</taxon>
    </lineage>
</organism>
<gene>
    <name evidence="2" type="ORF">TsocGM_18945</name>
</gene>
<keyword evidence="1" id="KW-0812">Transmembrane</keyword>
<protein>
    <submittedName>
        <fullName evidence="2">Uncharacterized protein</fullName>
    </submittedName>
</protein>
<feature type="transmembrane region" description="Helical" evidence="1">
    <location>
        <begin position="21"/>
        <end position="40"/>
    </location>
</feature>
<feature type="transmembrane region" description="Helical" evidence="1">
    <location>
        <begin position="202"/>
        <end position="224"/>
    </location>
</feature>
<keyword evidence="1" id="KW-1133">Transmembrane helix</keyword>
<dbReference type="EMBL" id="RYZH01000041">
    <property type="protein sequence ID" value="RUL85286.1"/>
    <property type="molecule type" value="Genomic_DNA"/>
</dbReference>
<feature type="transmembrane region" description="Helical" evidence="1">
    <location>
        <begin position="55"/>
        <end position="72"/>
    </location>
</feature>
<feature type="transmembrane region" description="Helical" evidence="1">
    <location>
        <begin position="244"/>
        <end position="265"/>
    </location>
</feature>
<proteinExistence type="predicted"/>
<dbReference type="Proteomes" id="UP000280296">
    <property type="component" value="Unassembled WGS sequence"/>
</dbReference>
<feature type="transmembrane region" description="Helical" evidence="1">
    <location>
        <begin position="292"/>
        <end position="312"/>
    </location>
</feature>
<comment type="caution">
    <text evidence="2">The sequence shown here is derived from an EMBL/GenBank/DDBJ whole genome shotgun (WGS) entry which is preliminary data.</text>
</comment>
<name>A0A432MFW2_9BACT</name>
<feature type="transmembrane region" description="Helical" evidence="1">
    <location>
        <begin position="324"/>
        <end position="346"/>
    </location>
</feature>
<evidence type="ECO:0000313" key="2">
    <source>
        <dbReference type="EMBL" id="RUL85286.1"/>
    </source>
</evidence>
<sequence length="372" mass="40113">MTDFETVSREIHGIIDRRRELYTFLGSVYAAMGIFLQNALQGGLPPSLGRVQDHLFAFYAVMVLVPSLLLALRMGRLHGGLTLNGMLFARLIQGKPFAGAGDPERAGRRNYLGVSYLNFLLASVIAGFSATVLALALHATPAVAAAIGLGIVIVWMLIDARFHRHVLAYARTRIAEDQFEEVGREQWEQHVHETLKGCNQDLIGTLSFVGLMTFSTFEALSSFGQIADDARVDIPPELAETYGPILFTTLLLVTCGIGLLVSVRVRIAIGHNSMRLYPHDNPFRPLRLTDSLLGYLLLAFLFAVSLHLFLTVSWDGQEMGAGPILAADAAAFLVAIVAGQSALFLAGLRARRGGPTAVVADASPPSDGGETA</sequence>
<keyword evidence="3" id="KW-1185">Reference proteome</keyword>
<evidence type="ECO:0000313" key="3">
    <source>
        <dbReference type="Proteomes" id="UP000280296"/>
    </source>
</evidence>
<dbReference type="AlphaFoldDB" id="A0A432MFW2"/>
<reference evidence="2 3" key="2">
    <citation type="submission" date="2019-01" db="EMBL/GenBank/DDBJ databases">
        <title>Tautonia sociabilis, a novel thermotolerant planctomycete of Isosphaeraceae family, isolated from a 4000 m deep subterranean habitat.</title>
        <authorList>
            <person name="Kovaleva O.L."/>
            <person name="Elcheninov A.G."/>
            <person name="Van Heerden E."/>
            <person name="Toshchakov S.V."/>
            <person name="Novikov A."/>
            <person name="Bonch-Osmolovskaya E.A."/>
            <person name="Kublanov I.V."/>
        </authorList>
    </citation>
    <scope>NUCLEOTIDE SEQUENCE [LARGE SCALE GENOMIC DNA]</scope>
    <source>
        <strain evidence="2 3">GM2012</strain>
    </source>
</reference>
<accession>A0A432MFW2</accession>
<feature type="transmembrane region" description="Helical" evidence="1">
    <location>
        <begin position="142"/>
        <end position="158"/>
    </location>
</feature>
<evidence type="ECO:0000256" key="1">
    <source>
        <dbReference type="SAM" id="Phobius"/>
    </source>
</evidence>
<dbReference type="RefSeq" id="WP_126727029.1">
    <property type="nucleotide sequence ID" value="NZ_RYZH01000041.1"/>
</dbReference>
<keyword evidence="1" id="KW-0472">Membrane</keyword>
<dbReference type="OrthoDB" id="9820663at2"/>
<reference evidence="2 3" key="1">
    <citation type="submission" date="2018-12" db="EMBL/GenBank/DDBJ databases">
        <authorList>
            <person name="Toschakov S.V."/>
        </authorList>
    </citation>
    <scope>NUCLEOTIDE SEQUENCE [LARGE SCALE GENOMIC DNA]</scope>
    <source>
        <strain evidence="2 3">GM2012</strain>
    </source>
</reference>